<name>A0A6M3L0I8_9ZZZZ</name>
<dbReference type="EMBL" id="MT142747">
    <property type="protein sequence ID" value="QJA88006.1"/>
    <property type="molecule type" value="Genomic_DNA"/>
</dbReference>
<proteinExistence type="predicted"/>
<dbReference type="AlphaFoldDB" id="A0A6M3L0I8"/>
<reference evidence="1" key="1">
    <citation type="submission" date="2020-03" db="EMBL/GenBank/DDBJ databases">
        <title>The deep terrestrial virosphere.</title>
        <authorList>
            <person name="Holmfeldt K."/>
            <person name="Nilsson E."/>
            <person name="Simone D."/>
            <person name="Lopez-Fernandez M."/>
            <person name="Wu X."/>
            <person name="de Brujin I."/>
            <person name="Lundin D."/>
            <person name="Andersson A."/>
            <person name="Bertilsson S."/>
            <person name="Dopson M."/>
        </authorList>
    </citation>
    <scope>NUCLEOTIDE SEQUENCE</scope>
    <source>
        <strain evidence="1">MM415B02848</strain>
    </source>
</reference>
<evidence type="ECO:0008006" key="2">
    <source>
        <dbReference type="Google" id="ProtNLM"/>
    </source>
</evidence>
<protein>
    <recommendedName>
        <fullName evidence="2">SAP domain-containing protein</fullName>
    </recommendedName>
</protein>
<sequence length="63" mass="7446">MKIHEDPDVRDWAMKSEQTLRAEAQKMGILSFGDKWELAKRIVEAKRLRFAEKYTQLIRVDPA</sequence>
<organism evidence="1">
    <name type="scientific">viral metagenome</name>
    <dbReference type="NCBI Taxonomy" id="1070528"/>
    <lineage>
        <taxon>unclassified sequences</taxon>
        <taxon>metagenomes</taxon>
        <taxon>organismal metagenomes</taxon>
    </lineage>
</organism>
<accession>A0A6M3L0I8</accession>
<evidence type="ECO:0000313" key="1">
    <source>
        <dbReference type="EMBL" id="QJA88006.1"/>
    </source>
</evidence>
<gene>
    <name evidence="1" type="ORF">MM415B02848_0006</name>
</gene>